<name>A0A1Y3P1R9_9PSED</name>
<protein>
    <recommendedName>
        <fullName evidence="2">Phage tail assembly chaperone-like domain-containing protein</fullName>
    </recommendedName>
</protein>
<dbReference type="Proteomes" id="UP000195440">
    <property type="component" value="Unassembled WGS sequence"/>
</dbReference>
<gene>
    <name evidence="3" type="ORF">AUC60_26975</name>
</gene>
<feature type="domain" description="Phage tail assembly chaperone-like" evidence="2">
    <location>
        <begin position="3"/>
        <end position="70"/>
    </location>
</feature>
<sequence length="78" mass="9233">MAANERYWRDGELASNEWLITRHRDEQEVGSATTLTDEQYSQLLLYRKELRDWPIHPDFPDSAARPLPPEWLQPKPVT</sequence>
<dbReference type="InterPro" id="IPR031893">
    <property type="entry name" value="Phage_tail_APC"/>
</dbReference>
<accession>A0A1Y3P1R9</accession>
<proteinExistence type="predicted"/>
<dbReference type="Pfam" id="PF16778">
    <property type="entry name" value="Phage_tail_APC"/>
    <property type="match status" value="1"/>
</dbReference>
<dbReference type="OrthoDB" id="6465464at2"/>
<feature type="compositionally biased region" description="Pro residues" evidence="1">
    <location>
        <begin position="66"/>
        <end position="78"/>
    </location>
</feature>
<evidence type="ECO:0000259" key="2">
    <source>
        <dbReference type="Pfam" id="PF16778"/>
    </source>
</evidence>
<evidence type="ECO:0000313" key="4">
    <source>
        <dbReference type="Proteomes" id="UP000195440"/>
    </source>
</evidence>
<dbReference type="AlphaFoldDB" id="A0A1Y3P1R9"/>
<reference evidence="3 4" key="1">
    <citation type="journal article" date="2017" name="Syst. Appl. Microbiol.">
        <title>Pseudomonas caspiana sp. nov., a citrus pathogen in the Pseudomonas syringae phylogenetic group.</title>
        <authorList>
            <person name="Busquets A."/>
            <person name="Gomila M."/>
            <person name="Beiki F."/>
            <person name="Mulet M."/>
            <person name="Rahimian H."/>
            <person name="Garcia-Valdes E."/>
            <person name="Lalucat J."/>
        </authorList>
    </citation>
    <scope>NUCLEOTIDE SEQUENCE [LARGE SCALE GENOMIC DNA]</scope>
    <source>
        <strain evidence="3 4">FBF102</strain>
    </source>
</reference>
<feature type="region of interest" description="Disordered" evidence="1">
    <location>
        <begin position="57"/>
        <end position="78"/>
    </location>
</feature>
<dbReference type="EMBL" id="LOHF01000047">
    <property type="protein sequence ID" value="OUM70744.1"/>
    <property type="molecule type" value="Genomic_DNA"/>
</dbReference>
<comment type="caution">
    <text evidence="3">The sequence shown here is derived from an EMBL/GenBank/DDBJ whole genome shotgun (WGS) entry which is preliminary data.</text>
</comment>
<keyword evidence="4" id="KW-1185">Reference proteome</keyword>
<evidence type="ECO:0000313" key="3">
    <source>
        <dbReference type="EMBL" id="OUM70744.1"/>
    </source>
</evidence>
<evidence type="ECO:0000256" key="1">
    <source>
        <dbReference type="SAM" id="MobiDB-lite"/>
    </source>
</evidence>
<organism evidence="3 4">
    <name type="scientific">Pseudomonas caspiana</name>
    <dbReference type="NCBI Taxonomy" id="1451454"/>
    <lineage>
        <taxon>Bacteria</taxon>
        <taxon>Pseudomonadati</taxon>
        <taxon>Pseudomonadota</taxon>
        <taxon>Gammaproteobacteria</taxon>
        <taxon>Pseudomonadales</taxon>
        <taxon>Pseudomonadaceae</taxon>
        <taxon>Pseudomonas</taxon>
    </lineage>
</organism>